<evidence type="ECO:0000313" key="1">
    <source>
        <dbReference type="EMBL" id="VAW58080.1"/>
    </source>
</evidence>
<reference evidence="1" key="1">
    <citation type="submission" date="2018-06" db="EMBL/GenBank/DDBJ databases">
        <authorList>
            <person name="Zhirakovskaya E."/>
        </authorList>
    </citation>
    <scope>NUCLEOTIDE SEQUENCE</scope>
</reference>
<dbReference type="EMBL" id="UOFG01000016">
    <property type="protein sequence ID" value="VAW58080.1"/>
    <property type="molecule type" value="Genomic_DNA"/>
</dbReference>
<accession>A0A3B0X064</accession>
<dbReference type="AlphaFoldDB" id="A0A3B0X064"/>
<sequence length="122" mass="13667">MKYIIFSLSAITTLLFSSLSSASEVEIVSAVAECDATRACVFRVELRHADTGWEHYANLWEVMSPDGKKLVTRVLHHPHVNEQPFTRSSSRVKIADNIKQVIIKAGDKPDGLNSRIYKLTLP</sequence>
<name>A0A3B0X064_9ZZZZ</name>
<gene>
    <name evidence="1" type="ORF">MNBD_GAMMA11-251</name>
</gene>
<organism evidence="1">
    <name type="scientific">hydrothermal vent metagenome</name>
    <dbReference type="NCBI Taxonomy" id="652676"/>
    <lineage>
        <taxon>unclassified sequences</taxon>
        <taxon>metagenomes</taxon>
        <taxon>ecological metagenomes</taxon>
    </lineage>
</organism>
<protein>
    <submittedName>
        <fullName evidence="1">Uncharacterized protein</fullName>
    </submittedName>
</protein>
<proteinExistence type="predicted"/>